<comment type="caution">
    <text evidence="3">The sequence shown here is derived from an EMBL/GenBank/DDBJ whole genome shotgun (WGS) entry which is preliminary data.</text>
</comment>
<evidence type="ECO:0008006" key="5">
    <source>
        <dbReference type="Google" id="ProtNLM"/>
    </source>
</evidence>
<dbReference type="Proteomes" id="UP000006174">
    <property type="component" value="Unassembled WGS sequence"/>
</dbReference>
<evidence type="ECO:0000313" key="3">
    <source>
        <dbReference type="EMBL" id="CCF47948.1"/>
    </source>
</evidence>
<evidence type="ECO:0000259" key="2">
    <source>
        <dbReference type="Pfam" id="PF25597"/>
    </source>
</evidence>
<dbReference type="AlphaFoldDB" id="I2FM05"/>
<feature type="domain" description="Reverse transcriptase Ty1/copia-type" evidence="1">
    <location>
        <begin position="210"/>
        <end position="316"/>
    </location>
</feature>
<name>I2FM05_USTHO</name>
<reference evidence="3 4" key="1">
    <citation type="journal article" date="2012" name="Plant Cell">
        <title>Genome comparison of barley and maize smut fungi reveals targeted loss of RNA silencing components and species-specific presence of transposable elements.</title>
        <authorList>
            <person name="Laurie J.D."/>
            <person name="Ali S."/>
            <person name="Linning R."/>
            <person name="Mannhaupt G."/>
            <person name="Wong P."/>
            <person name="Gueldener U."/>
            <person name="Muensterkoetter M."/>
            <person name="Moore R."/>
            <person name="Kahmann R."/>
            <person name="Bakkeren G."/>
            <person name="Schirawski J."/>
        </authorList>
    </citation>
    <scope>NUCLEOTIDE SEQUENCE [LARGE SCALE GENOMIC DNA]</scope>
    <source>
        <strain evidence="4">Uh4875-4</strain>
    </source>
</reference>
<gene>
    <name evidence="3" type="ORF">UHOR_12258</name>
</gene>
<protein>
    <recommendedName>
        <fullName evidence="5">Reverse transcriptase Ty1/copia-type domain-containing protein</fullName>
    </recommendedName>
</protein>
<keyword evidence="4" id="KW-1185">Reference proteome</keyword>
<evidence type="ECO:0000313" key="4">
    <source>
        <dbReference type="Proteomes" id="UP000006174"/>
    </source>
</evidence>
<organism evidence="3 4">
    <name type="scientific">Ustilago hordei</name>
    <name type="common">Barley covered smut fungus</name>
    <dbReference type="NCBI Taxonomy" id="120017"/>
    <lineage>
        <taxon>Eukaryota</taxon>
        <taxon>Fungi</taxon>
        <taxon>Dikarya</taxon>
        <taxon>Basidiomycota</taxon>
        <taxon>Ustilaginomycotina</taxon>
        <taxon>Ustilaginomycetes</taxon>
        <taxon>Ustilaginales</taxon>
        <taxon>Ustilaginaceae</taxon>
        <taxon>Ustilago</taxon>
    </lineage>
</organism>
<dbReference type="InterPro" id="IPR013103">
    <property type="entry name" value="RVT_2"/>
</dbReference>
<evidence type="ECO:0000259" key="1">
    <source>
        <dbReference type="Pfam" id="PF07727"/>
    </source>
</evidence>
<dbReference type="EMBL" id="CAGI01000032">
    <property type="protein sequence ID" value="CCF47948.1"/>
    <property type="molecule type" value="Genomic_DNA"/>
</dbReference>
<dbReference type="Pfam" id="PF25597">
    <property type="entry name" value="SH3_retrovirus"/>
    <property type="match status" value="1"/>
</dbReference>
<dbReference type="HOGENOM" id="CLU_834696_0_0_1"/>
<dbReference type="InterPro" id="IPR057670">
    <property type="entry name" value="SH3_retrovirus"/>
</dbReference>
<dbReference type="eggNOG" id="KOG0017">
    <property type="taxonomic scope" value="Eukaryota"/>
</dbReference>
<dbReference type="Pfam" id="PF07727">
    <property type="entry name" value="RVT_2"/>
    <property type="match status" value="1"/>
</dbReference>
<proteinExistence type="predicted"/>
<sequence length="333" mass="38345">MQTGSETTPIPRSSEEYPIPCGLDKGTLVWVRNIKHGKSKSKLSQHGQKCFWVGVPDLSEAAHRCIDTEDYSKVYTLRDVKFDAETLSDAIINTNLDYISQARDPTDLKIKLAMVAHYLQEGSSNVRELESSLTNKPCMSPKEQVTAACDNIRSDLNMQNATIEFVTTVGQDSLTMHNDPQTLMQAQKCTEWSSWEKAIKDKLDSLDDARTWIVTNLPENWKAIMAKWVFKTKHDADGNPVKYKAHLVAHRFNQMHGIDYHDMYSAVVSMTCLHLVICYSLKNKLQIWQIDFVTMYLNSELPDIDIYMTLPPGFEERYRRLSWAWMRRKQKDP</sequence>
<accession>I2FM05</accession>
<dbReference type="STRING" id="1128400.I2FM05"/>
<feature type="domain" description="Retroviral polymerase SH3-like" evidence="2">
    <location>
        <begin position="29"/>
        <end position="86"/>
    </location>
</feature>